<dbReference type="SUPFAM" id="SSF47459">
    <property type="entry name" value="HLH, helix-loop-helix DNA-binding domain"/>
    <property type="match status" value="1"/>
</dbReference>
<proteinExistence type="predicted"/>
<dbReference type="GO" id="GO:0046983">
    <property type="term" value="F:protein dimerization activity"/>
    <property type="evidence" value="ECO:0007669"/>
    <property type="project" value="InterPro"/>
</dbReference>
<keyword evidence="3" id="KW-0238">DNA-binding</keyword>
<dbReference type="Gramene" id="OE9A014074T1">
    <property type="protein sequence ID" value="OE9A014074C1"/>
    <property type="gene ID" value="OE9A014074"/>
</dbReference>
<dbReference type="OrthoDB" id="1870356at2759"/>
<keyword evidence="5" id="KW-0539">Nucleus</keyword>
<dbReference type="GO" id="GO:0000981">
    <property type="term" value="F:DNA-binding transcription factor activity, RNA polymerase II-specific"/>
    <property type="evidence" value="ECO:0007669"/>
    <property type="project" value="TreeGrafter"/>
</dbReference>
<dbReference type="InterPro" id="IPR045843">
    <property type="entry name" value="IND-like"/>
</dbReference>
<accession>A0A8S0V122</accession>
<dbReference type="AlphaFoldDB" id="A0A8S0V122"/>
<protein>
    <submittedName>
        <fullName evidence="6">Transcription factor bHLH111-like isoform X2</fullName>
    </submittedName>
</protein>
<dbReference type="PANTHER" id="PTHR16223:SF138">
    <property type="entry name" value="TRANSCRIPTION FACTOR BHLH103-LIKE"/>
    <property type="match status" value="1"/>
</dbReference>
<name>A0A8S0V122_OLEEU</name>
<sequence length="250" mass="28207">MKNIIFPQVSSHLYSFGYNEAVSNIIPAQIDSNFLRIPNGNSYDSSFCMDLDAQNQHSLFGEIVSMYSQSSVDYTSGPPLTMPIERLDCPPFVEKSHSTSMPIFDNNNIFQPPVSLGNALPVKQSENELLPTQNTRKRSAEVTDKKLKKAMFFQEDMEGENIPRRRVPTRRSQKLTDKITALQKLVSPYGKTDTASVLLEAYISINVLQDQVQNLLHIQGAEKGVDLQRRGLCLIPVSFTRKLTEDCNLY</sequence>
<evidence type="ECO:0000313" key="6">
    <source>
        <dbReference type="EMBL" id="CAA3027058.1"/>
    </source>
</evidence>
<dbReference type="InterPro" id="IPR045239">
    <property type="entry name" value="bHLH95_bHLH"/>
</dbReference>
<evidence type="ECO:0000313" key="7">
    <source>
        <dbReference type="Proteomes" id="UP000594638"/>
    </source>
</evidence>
<comment type="subcellular location">
    <subcellularLocation>
        <location evidence="1">Nucleus</location>
    </subcellularLocation>
</comment>
<evidence type="ECO:0000256" key="3">
    <source>
        <dbReference type="ARBA" id="ARBA00023125"/>
    </source>
</evidence>
<organism evidence="6 7">
    <name type="scientific">Olea europaea subsp. europaea</name>
    <dbReference type="NCBI Taxonomy" id="158383"/>
    <lineage>
        <taxon>Eukaryota</taxon>
        <taxon>Viridiplantae</taxon>
        <taxon>Streptophyta</taxon>
        <taxon>Embryophyta</taxon>
        <taxon>Tracheophyta</taxon>
        <taxon>Spermatophyta</taxon>
        <taxon>Magnoliopsida</taxon>
        <taxon>eudicotyledons</taxon>
        <taxon>Gunneridae</taxon>
        <taxon>Pentapetalae</taxon>
        <taxon>asterids</taxon>
        <taxon>lamiids</taxon>
        <taxon>Lamiales</taxon>
        <taxon>Oleaceae</taxon>
        <taxon>Oleeae</taxon>
        <taxon>Olea</taxon>
    </lineage>
</organism>
<dbReference type="GO" id="GO:0000978">
    <property type="term" value="F:RNA polymerase II cis-regulatory region sequence-specific DNA binding"/>
    <property type="evidence" value="ECO:0007669"/>
    <property type="project" value="TreeGrafter"/>
</dbReference>
<gene>
    <name evidence="6" type="ORF">OLEA9_A014074</name>
</gene>
<keyword evidence="7" id="KW-1185">Reference proteome</keyword>
<dbReference type="PANTHER" id="PTHR16223">
    <property type="entry name" value="TRANSCRIPTION FACTOR BHLH83-RELATED"/>
    <property type="match status" value="1"/>
</dbReference>
<dbReference type="InterPro" id="IPR036638">
    <property type="entry name" value="HLH_DNA-bd_sf"/>
</dbReference>
<dbReference type="CDD" id="cd11393">
    <property type="entry name" value="bHLH_AtbHLH_like"/>
    <property type="match status" value="1"/>
</dbReference>
<evidence type="ECO:0000256" key="4">
    <source>
        <dbReference type="ARBA" id="ARBA00023163"/>
    </source>
</evidence>
<dbReference type="EMBL" id="CACTIH010009188">
    <property type="protein sequence ID" value="CAA3027058.1"/>
    <property type="molecule type" value="Genomic_DNA"/>
</dbReference>
<evidence type="ECO:0000256" key="5">
    <source>
        <dbReference type="ARBA" id="ARBA00023242"/>
    </source>
</evidence>
<comment type="caution">
    <text evidence="6">The sequence shown here is derived from an EMBL/GenBank/DDBJ whole genome shotgun (WGS) entry which is preliminary data.</text>
</comment>
<evidence type="ECO:0000256" key="1">
    <source>
        <dbReference type="ARBA" id="ARBA00004123"/>
    </source>
</evidence>
<dbReference type="GO" id="GO:0005634">
    <property type="term" value="C:nucleus"/>
    <property type="evidence" value="ECO:0007669"/>
    <property type="project" value="UniProtKB-SubCell"/>
</dbReference>
<keyword evidence="2" id="KW-0805">Transcription regulation</keyword>
<dbReference type="Proteomes" id="UP000594638">
    <property type="component" value="Unassembled WGS sequence"/>
</dbReference>
<reference evidence="6 7" key="1">
    <citation type="submission" date="2019-12" db="EMBL/GenBank/DDBJ databases">
        <authorList>
            <person name="Alioto T."/>
            <person name="Alioto T."/>
            <person name="Gomez Garrido J."/>
        </authorList>
    </citation>
    <scope>NUCLEOTIDE SEQUENCE [LARGE SCALE GENOMIC DNA]</scope>
</reference>
<evidence type="ECO:0000256" key="2">
    <source>
        <dbReference type="ARBA" id="ARBA00023015"/>
    </source>
</evidence>
<keyword evidence="4" id="KW-0804">Transcription</keyword>